<accession>A0A193QLZ8</accession>
<reference evidence="1 2" key="1">
    <citation type="submission" date="2015-05" db="EMBL/GenBank/DDBJ databases">
        <authorList>
            <person name="Goodhead I."/>
        </authorList>
    </citation>
    <scope>NUCLEOTIDE SEQUENCE [LARGE SCALE GENOMIC DNA]</scope>
    <source>
        <strain evidence="2">morsitans</strain>
    </source>
</reference>
<gene>
    <name evidence="1" type="ORF">SGGMMB4_04688</name>
</gene>
<evidence type="ECO:0000313" key="1">
    <source>
        <dbReference type="EMBL" id="CRL46239.1"/>
    </source>
</evidence>
<protein>
    <submittedName>
        <fullName evidence="1">Uncharacterized protein</fullName>
    </submittedName>
</protein>
<dbReference type="AlphaFoldDB" id="A0A193QLZ8"/>
<name>A0A193QLZ8_SODGM</name>
<dbReference type="OrthoDB" id="6642423at2"/>
<dbReference type="Proteomes" id="UP000245838">
    <property type="component" value="Chromosome sggmmb4_Chromosome"/>
</dbReference>
<dbReference type="BioCyc" id="SGLO343509:SGP1_RS18090-MONOMER"/>
<organism evidence="1 2">
    <name type="scientific">Sodalis glossinidius (strain morsitans)</name>
    <dbReference type="NCBI Taxonomy" id="343509"/>
    <lineage>
        <taxon>Bacteria</taxon>
        <taxon>Pseudomonadati</taxon>
        <taxon>Pseudomonadota</taxon>
        <taxon>Gammaproteobacteria</taxon>
        <taxon>Enterobacterales</taxon>
        <taxon>Bruguierivoracaceae</taxon>
        <taxon>Sodalis</taxon>
    </lineage>
</organism>
<proteinExistence type="predicted"/>
<sequence>MQKLIDEFDHLIAPGTIVTEIILSGATYDNYGDIMQKNDNSDFFSVYIRGGDGLLQAIGDFSDREDSLAYTARMVEKYQAPLTDNTRKLLND</sequence>
<dbReference type="RefSeq" id="WP_041867174.1">
    <property type="nucleotide sequence ID" value="NC_007712.1"/>
</dbReference>
<evidence type="ECO:0000313" key="2">
    <source>
        <dbReference type="Proteomes" id="UP000245838"/>
    </source>
</evidence>
<dbReference type="EMBL" id="LN854557">
    <property type="protein sequence ID" value="CRL46239.1"/>
    <property type="molecule type" value="Genomic_DNA"/>
</dbReference>